<dbReference type="InterPro" id="IPR013785">
    <property type="entry name" value="Aldolase_TIM"/>
</dbReference>
<keyword evidence="9 12" id="KW-0560">Oxidoreductase</keyword>
<comment type="cofactor">
    <cofactor evidence="1 12 14">
        <name>FMN</name>
        <dbReference type="ChEBI" id="CHEBI:58210"/>
    </cofactor>
</comment>
<dbReference type="Gene3D" id="1.10.1200.80">
    <property type="entry name" value="Putative flavin oxidoreducatase, domain 2"/>
    <property type="match status" value="1"/>
</dbReference>
<evidence type="ECO:0000256" key="10">
    <source>
        <dbReference type="ARBA" id="ARBA00048205"/>
    </source>
</evidence>
<evidence type="ECO:0000256" key="2">
    <source>
        <dbReference type="ARBA" id="ARBA00002790"/>
    </source>
</evidence>
<dbReference type="EMBL" id="JACIEN010000001">
    <property type="protein sequence ID" value="MBB4016188.1"/>
    <property type="molecule type" value="Genomic_DNA"/>
</dbReference>
<evidence type="ECO:0000256" key="7">
    <source>
        <dbReference type="ARBA" id="ARBA00022857"/>
    </source>
</evidence>
<comment type="caution">
    <text evidence="16">The sequence shown here is derived from an EMBL/GenBank/DDBJ whole genome shotgun (WGS) entry which is preliminary data.</text>
</comment>
<evidence type="ECO:0000256" key="8">
    <source>
        <dbReference type="ARBA" id="ARBA00022884"/>
    </source>
</evidence>
<dbReference type="EC" id="1.3.1.-" evidence="12"/>
<comment type="similarity">
    <text evidence="12">Belongs to the dus family.</text>
</comment>
<feature type="binding site" evidence="14">
    <location>
        <position position="140"/>
    </location>
    <ligand>
        <name>FMN</name>
        <dbReference type="ChEBI" id="CHEBI:58210"/>
    </ligand>
</feature>
<comment type="catalytic activity">
    <reaction evidence="11">
        <text>a 5,6-dihydrouridine in tRNA + NAD(+) = a uridine in tRNA + NADH + H(+)</text>
        <dbReference type="Rhea" id="RHEA:54452"/>
        <dbReference type="Rhea" id="RHEA-COMP:13339"/>
        <dbReference type="Rhea" id="RHEA-COMP:13887"/>
        <dbReference type="ChEBI" id="CHEBI:15378"/>
        <dbReference type="ChEBI" id="CHEBI:57540"/>
        <dbReference type="ChEBI" id="CHEBI:57945"/>
        <dbReference type="ChEBI" id="CHEBI:65315"/>
        <dbReference type="ChEBI" id="CHEBI:74443"/>
    </reaction>
</comment>
<dbReference type="GO" id="GO:0017150">
    <property type="term" value="F:tRNA dihydrouridine synthase activity"/>
    <property type="evidence" value="ECO:0007669"/>
    <property type="project" value="InterPro"/>
</dbReference>
<dbReference type="InterPro" id="IPR024036">
    <property type="entry name" value="tRNA-dHydroUridine_Synthase_C"/>
</dbReference>
<keyword evidence="14" id="KW-0547">Nucleotide-binding</keyword>
<dbReference type="InterPro" id="IPR035587">
    <property type="entry name" value="DUS-like_FMN-bd"/>
</dbReference>
<dbReference type="RefSeq" id="WP_183315975.1">
    <property type="nucleotide sequence ID" value="NZ_JACIEN010000001.1"/>
</dbReference>
<dbReference type="Gene3D" id="3.20.20.70">
    <property type="entry name" value="Aldolase class I"/>
    <property type="match status" value="1"/>
</dbReference>
<feature type="active site" description="Proton donor" evidence="13">
    <location>
        <position position="101"/>
    </location>
</feature>
<keyword evidence="5 12" id="KW-0288">FMN</keyword>
<evidence type="ECO:0000256" key="4">
    <source>
        <dbReference type="ARBA" id="ARBA00022630"/>
    </source>
</evidence>
<dbReference type="PANTHER" id="PTHR45846:SF1">
    <property type="entry name" value="TRNA-DIHYDROURIDINE(47) SYNTHASE [NAD(P)(+)]-LIKE"/>
    <property type="match status" value="1"/>
</dbReference>
<proteinExistence type="inferred from homology"/>
<dbReference type="NCBIfam" id="TIGR00737">
    <property type="entry name" value="nifR3_yhdG"/>
    <property type="match status" value="1"/>
</dbReference>
<keyword evidence="7" id="KW-0521">NADP</keyword>
<evidence type="ECO:0000256" key="1">
    <source>
        <dbReference type="ARBA" id="ARBA00001917"/>
    </source>
</evidence>
<protein>
    <recommendedName>
        <fullName evidence="12">tRNA-dihydrouridine synthase</fullName>
        <ecNumber evidence="12">1.3.1.-</ecNumber>
    </recommendedName>
</protein>
<evidence type="ECO:0000259" key="15">
    <source>
        <dbReference type="Pfam" id="PF01207"/>
    </source>
</evidence>
<dbReference type="InterPro" id="IPR018517">
    <property type="entry name" value="tRNA_hU_synthase_CS"/>
</dbReference>
<keyword evidence="4 12" id="KW-0285">Flavoprotein</keyword>
<dbReference type="InterPro" id="IPR004652">
    <property type="entry name" value="DusB-like"/>
</dbReference>
<accession>A0A840BXK7</accession>
<dbReference type="SUPFAM" id="SSF51395">
    <property type="entry name" value="FMN-linked oxidoreductases"/>
    <property type="match status" value="1"/>
</dbReference>
<evidence type="ECO:0000256" key="13">
    <source>
        <dbReference type="PIRSR" id="PIRSR006621-1"/>
    </source>
</evidence>
<evidence type="ECO:0000256" key="5">
    <source>
        <dbReference type="ARBA" id="ARBA00022643"/>
    </source>
</evidence>
<keyword evidence="8" id="KW-0694">RNA-binding</keyword>
<feature type="binding site" evidence="14">
    <location>
        <position position="71"/>
    </location>
    <ligand>
        <name>FMN</name>
        <dbReference type="ChEBI" id="CHEBI:58210"/>
    </ligand>
</feature>
<evidence type="ECO:0000256" key="14">
    <source>
        <dbReference type="PIRSR" id="PIRSR006621-2"/>
    </source>
</evidence>
<dbReference type="AlphaFoldDB" id="A0A840BXK7"/>
<keyword evidence="3" id="KW-0820">tRNA-binding</keyword>
<evidence type="ECO:0000256" key="12">
    <source>
        <dbReference type="PIRNR" id="PIRNR006621"/>
    </source>
</evidence>
<keyword evidence="6 12" id="KW-0819">tRNA processing</keyword>
<feature type="domain" description="DUS-like FMN-binding" evidence="15">
    <location>
        <begin position="16"/>
        <end position="295"/>
    </location>
</feature>
<comment type="catalytic activity">
    <reaction evidence="10">
        <text>a 5,6-dihydrouridine in tRNA + NADP(+) = a uridine in tRNA + NADPH + H(+)</text>
        <dbReference type="Rhea" id="RHEA:23624"/>
        <dbReference type="Rhea" id="RHEA-COMP:13339"/>
        <dbReference type="Rhea" id="RHEA-COMP:13887"/>
        <dbReference type="ChEBI" id="CHEBI:15378"/>
        <dbReference type="ChEBI" id="CHEBI:57783"/>
        <dbReference type="ChEBI" id="CHEBI:58349"/>
        <dbReference type="ChEBI" id="CHEBI:65315"/>
        <dbReference type="ChEBI" id="CHEBI:74443"/>
    </reaction>
</comment>
<reference evidence="16 17" key="1">
    <citation type="submission" date="2020-08" db="EMBL/GenBank/DDBJ databases">
        <title>Genomic Encyclopedia of Type Strains, Phase IV (KMG-IV): sequencing the most valuable type-strain genomes for metagenomic binning, comparative biology and taxonomic classification.</title>
        <authorList>
            <person name="Goeker M."/>
        </authorList>
    </citation>
    <scope>NUCLEOTIDE SEQUENCE [LARGE SCALE GENOMIC DNA]</scope>
    <source>
        <strain evidence="16 17">DSM 103737</strain>
    </source>
</reference>
<sequence>MTLAIGPVAIDGRAFLAPMSGVTDVGLRRLARRFGASLVVSEMVASQELARGDEEARMRAEGEGVLPHVVQIAGCDPHWMAEGARVAAEAGADIIDINMGCPAKKVTGGWAGSALMRDLDHAMRLVEAVVAAVRVPVTLKMRLGWDDASRNAPELARRAEAAGVRLVTVHGRTRQQFYKGSADWAAVAAVRAATSLPLVVNGDITDAADAREALRLSGADAVMVGRAAVGRPWLVGEIARDLAGDADRPGAAPDAETRGAAAVEHYETLLSLYGREMGLRHARKHLAAYAEHAIALGSARARIERARIVTSETPQHVIAALRAMFADVPLEDAA</sequence>
<dbReference type="PROSITE" id="PS01136">
    <property type="entry name" value="UPF0034"/>
    <property type="match status" value="1"/>
</dbReference>
<feature type="binding site" evidence="14">
    <location>
        <begin position="225"/>
        <end position="226"/>
    </location>
    <ligand>
        <name>FMN</name>
        <dbReference type="ChEBI" id="CHEBI:58210"/>
    </ligand>
</feature>
<evidence type="ECO:0000256" key="9">
    <source>
        <dbReference type="ARBA" id="ARBA00023002"/>
    </source>
</evidence>
<dbReference type="CDD" id="cd02801">
    <property type="entry name" value="DUS_like_FMN"/>
    <property type="match status" value="1"/>
</dbReference>
<dbReference type="PANTHER" id="PTHR45846">
    <property type="entry name" value="TRNA-DIHYDROURIDINE(47) SYNTHASE [NAD(P)(+)]-LIKE"/>
    <property type="match status" value="1"/>
</dbReference>
<evidence type="ECO:0000256" key="6">
    <source>
        <dbReference type="ARBA" id="ARBA00022694"/>
    </source>
</evidence>
<dbReference type="PIRSF" id="PIRSF006621">
    <property type="entry name" value="Dus"/>
    <property type="match status" value="1"/>
</dbReference>
<gene>
    <name evidence="16" type="ORF">GGR16_001194</name>
</gene>
<dbReference type="GO" id="GO:0050660">
    <property type="term" value="F:flavin adenine dinucleotide binding"/>
    <property type="evidence" value="ECO:0007669"/>
    <property type="project" value="InterPro"/>
</dbReference>
<dbReference type="Proteomes" id="UP000577362">
    <property type="component" value="Unassembled WGS sequence"/>
</dbReference>
<dbReference type="Pfam" id="PF01207">
    <property type="entry name" value="Dus"/>
    <property type="match status" value="1"/>
</dbReference>
<dbReference type="GO" id="GO:0000049">
    <property type="term" value="F:tRNA binding"/>
    <property type="evidence" value="ECO:0007669"/>
    <property type="project" value="UniProtKB-KW"/>
</dbReference>
<evidence type="ECO:0000313" key="17">
    <source>
        <dbReference type="Proteomes" id="UP000577362"/>
    </source>
</evidence>
<name>A0A840BXK7_9HYPH</name>
<comment type="function">
    <text evidence="2 12">Catalyzes the synthesis of 5,6-dihydrouridine (D), a modified base found in the D-loop of most tRNAs, via the reduction of the C5-C6 double bond in target uridines.</text>
</comment>
<dbReference type="InterPro" id="IPR001269">
    <property type="entry name" value="DUS_fam"/>
</dbReference>
<organism evidence="16 17">
    <name type="scientific">Chelatococcus caeni</name>
    <dbReference type="NCBI Taxonomy" id="1348468"/>
    <lineage>
        <taxon>Bacteria</taxon>
        <taxon>Pseudomonadati</taxon>
        <taxon>Pseudomonadota</taxon>
        <taxon>Alphaproteobacteria</taxon>
        <taxon>Hyphomicrobiales</taxon>
        <taxon>Chelatococcaceae</taxon>
        <taxon>Chelatococcus</taxon>
    </lineage>
</organism>
<keyword evidence="17" id="KW-1185">Reference proteome</keyword>
<evidence type="ECO:0000256" key="11">
    <source>
        <dbReference type="ARBA" id="ARBA00048802"/>
    </source>
</evidence>
<evidence type="ECO:0000256" key="3">
    <source>
        <dbReference type="ARBA" id="ARBA00022555"/>
    </source>
</evidence>
<feature type="binding site" evidence="14">
    <location>
        <position position="170"/>
    </location>
    <ligand>
        <name>FMN</name>
        <dbReference type="ChEBI" id="CHEBI:58210"/>
    </ligand>
</feature>
<evidence type="ECO:0000313" key="16">
    <source>
        <dbReference type="EMBL" id="MBB4016188.1"/>
    </source>
</evidence>